<protein>
    <submittedName>
        <fullName evidence="3">IS21 family transposase</fullName>
    </submittedName>
</protein>
<dbReference type="EMBL" id="QLZR01000016">
    <property type="protein sequence ID" value="RAZ72758.1"/>
    <property type="molecule type" value="Genomic_DNA"/>
</dbReference>
<dbReference type="NCBIfam" id="NF033546">
    <property type="entry name" value="transpos_IS21"/>
    <property type="match status" value="1"/>
</dbReference>
<sequence length="512" mass="59470">MVNYRKILGMEFDGISQRTISSSTGHSRNTIAEVVQRAKERGLKDLEDAMNNQWLATYLFPEKQAIEKGYCPVDFEWVHKELQKKNVTLTLLHHEYASSAREGGKVPYAYRTFAEKYGNFAKKHKLTMPIRRKPGEILEVDWAGTTLKIMDNSTGEIIPAYVFIATLPYSQLSYVEAFLDMKSTSWLRAHIHAFEYFGGVPEVLVPDNLKTGVTKPLRGEPVINEAYRELADYYRAVVVPSRVRKPKDKASVEGTVGYISRQIIASLRNYQCFHLEDLNARIFEKLEDINTMNFQKREGSRFKVFEDEEKSHLHPLPPTRFKMTEWATAKVQPNYHVQVDYKFYSVPYEYVREDVDVRITADVIELYFKEVRIASHPRKKRSEDLYATNPDHMPDNHRLYLDHNPENIRKWAKNIGPNMERLVEHILKTNVEKKALNILNGLKSMASKRTDTELEEATKTLMKISSHPTVAVLKSILERQKKKQVKNEQIHESKTEDYGFVRGANYFGRNEK</sequence>
<organism evidence="3 4">
    <name type="scientific">Planococcus halotolerans</name>
    <dbReference type="NCBI Taxonomy" id="2233542"/>
    <lineage>
        <taxon>Bacteria</taxon>
        <taxon>Bacillati</taxon>
        <taxon>Bacillota</taxon>
        <taxon>Bacilli</taxon>
        <taxon>Bacillales</taxon>
        <taxon>Caryophanaceae</taxon>
        <taxon>Planococcus</taxon>
    </lineage>
</organism>
<dbReference type="PROSITE" id="PS50994">
    <property type="entry name" value="INTEGRASE"/>
    <property type="match status" value="1"/>
</dbReference>
<dbReference type="Pfam" id="PF22483">
    <property type="entry name" value="Mu-transpos_C_2"/>
    <property type="match status" value="1"/>
</dbReference>
<evidence type="ECO:0000313" key="3">
    <source>
        <dbReference type="EMBL" id="RAZ72758.1"/>
    </source>
</evidence>
<feature type="domain" description="Integrase catalytic" evidence="2">
    <location>
        <begin position="130"/>
        <end position="325"/>
    </location>
</feature>
<dbReference type="PANTHER" id="PTHR35004">
    <property type="entry name" value="TRANSPOSASE RV3428C-RELATED"/>
    <property type="match status" value="1"/>
</dbReference>
<evidence type="ECO:0000259" key="2">
    <source>
        <dbReference type="PROSITE" id="PS50994"/>
    </source>
</evidence>
<dbReference type="GO" id="GO:0015074">
    <property type="term" value="P:DNA integration"/>
    <property type="evidence" value="ECO:0007669"/>
    <property type="project" value="InterPro"/>
</dbReference>
<proteinExistence type="inferred from homology"/>
<dbReference type="GO" id="GO:0003676">
    <property type="term" value="F:nucleic acid binding"/>
    <property type="evidence" value="ECO:0007669"/>
    <property type="project" value="InterPro"/>
</dbReference>
<dbReference type="PANTHER" id="PTHR35004:SF8">
    <property type="entry name" value="TRANSPOSASE RV3428C-RELATED"/>
    <property type="match status" value="1"/>
</dbReference>
<dbReference type="Gene3D" id="3.30.420.10">
    <property type="entry name" value="Ribonuclease H-like superfamily/Ribonuclease H"/>
    <property type="match status" value="1"/>
</dbReference>
<dbReference type="InterPro" id="IPR054353">
    <property type="entry name" value="IstA-like_C"/>
</dbReference>
<gene>
    <name evidence="3" type="ORF">DP120_18225</name>
</gene>
<dbReference type="SUPFAM" id="SSF53098">
    <property type="entry name" value="Ribonuclease H-like"/>
    <property type="match status" value="1"/>
</dbReference>
<comment type="similarity">
    <text evidence="1">Belongs to the transposase IS21/IS408/IS1162 family.</text>
</comment>
<reference evidence="3 4" key="1">
    <citation type="submission" date="2018-06" db="EMBL/GenBank/DDBJ databases">
        <title>The draft genome sequences of strains SCU63 and S1.</title>
        <authorList>
            <person name="Gan L."/>
        </authorList>
    </citation>
    <scope>NUCLEOTIDE SEQUENCE [LARGE SCALE GENOMIC DNA]</scope>
    <source>
        <strain evidence="3 4">SCU63</strain>
    </source>
</reference>
<dbReference type="InterPro" id="IPR012337">
    <property type="entry name" value="RNaseH-like_sf"/>
</dbReference>
<dbReference type="InterPro" id="IPR036397">
    <property type="entry name" value="RNaseH_sf"/>
</dbReference>
<keyword evidence="4" id="KW-1185">Reference proteome</keyword>
<comment type="caution">
    <text evidence="3">The sequence shown here is derived from an EMBL/GenBank/DDBJ whole genome shotgun (WGS) entry which is preliminary data.</text>
</comment>
<accession>A0A365KI01</accession>
<dbReference type="Proteomes" id="UP000251002">
    <property type="component" value="Unassembled WGS sequence"/>
</dbReference>
<evidence type="ECO:0000313" key="4">
    <source>
        <dbReference type="Proteomes" id="UP000251002"/>
    </source>
</evidence>
<name>A0A365KI01_9BACL</name>
<dbReference type="InterPro" id="IPR001584">
    <property type="entry name" value="Integrase_cat-core"/>
</dbReference>
<evidence type="ECO:0000256" key="1">
    <source>
        <dbReference type="ARBA" id="ARBA00009277"/>
    </source>
</evidence>
<dbReference type="AlphaFoldDB" id="A0A365KI01"/>
<dbReference type="RefSeq" id="WP_112225103.1">
    <property type="nucleotide sequence ID" value="NZ_CP196859.1"/>
</dbReference>